<dbReference type="OrthoDB" id="4555701at2"/>
<name>W5TFL3_9NOCA</name>
<dbReference type="AlphaFoldDB" id="W5TFL3"/>
<keyword evidence="1" id="KW-0732">Signal</keyword>
<gene>
    <name evidence="2" type="ORF">NONO_c31370</name>
</gene>
<reference evidence="2 3" key="1">
    <citation type="journal article" date="2014" name="Appl. Environ. Microbiol.">
        <title>Insights into the Microbial Degradation of Rubber and Gutta-Percha by Analysis of the Complete Genome of Nocardia nova SH22a.</title>
        <authorList>
            <person name="Luo Q."/>
            <person name="Hiessl S."/>
            <person name="Poehlein A."/>
            <person name="Daniel R."/>
            <person name="Steinbuchel A."/>
        </authorList>
    </citation>
    <scope>NUCLEOTIDE SEQUENCE [LARGE SCALE GENOMIC DNA]</scope>
    <source>
        <strain evidence="2">SH22a</strain>
    </source>
</reference>
<feature type="signal peptide" evidence="1">
    <location>
        <begin position="1"/>
        <end position="26"/>
    </location>
</feature>
<dbReference type="PATRIC" id="fig|1415166.3.peg.3217"/>
<keyword evidence="3" id="KW-1185">Reference proteome</keyword>
<dbReference type="SUPFAM" id="SSF50370">
    <property type="entry name" value="Ricin B-like lectins"/>
    <property type="match status" value="1"/>
</dbReference>
<accession>W5TFL3</accession>
<organism evidence="2 3">
    <name type="scientific">Nocardia nova SH22a</name>
    <dbReference type="NCBI Taxonomy" id="1415166"/>
    <lineage>
        <taxon>Bacteria</taxon>
        <taxon>Bacillati</taxon>
        <taxon>Actinomycetota</taxon>
        <taxon>Actinomycetes</taxon>
        <taxon>Mycobacteriales</taxon>
        <taxon>Nocardiaceae</taxon>
        <taxon>Nocardia</taxon>
    </lineage>
</organism>
<evidence type="ECO:0000313" key="3">
    <source>
        <dbReference type="Proteomes" id="UP000019150"/>
    </source>
</evidence>
<dbReference type="KEGG" id="nno:NONO_c31370"/>
<dbReference type="EMBL" id="CP006850">
    <property type="protein sequence ID" value="AHH17924.1"/>
    <property type="molecule type" value="Genomic_DNA"/>
</dbReference>
<proteinExistence type="predicted"/>
<sequence>MNRLFLRLLVCTAVSAGLFVRPAAPASAATATFRIVSSDHPGYAMVAREAGDPIRAMPGERGDLWEFVVIDYRPAGPIYQIRNARTRWCLRPHHYDPGGSFVEQGACGVSDYVTWALRDDGGSHYLSLAADPHTIAYATTTAPAGSTVVAGRGGSGDFTHWVLRPA</sequence>
<dbReference type="Proteomes" id="UP000019150">
    <property type="component" value="Chromosome"/>
</dbReference>
<dbReference type="RefSeq" id="WP_148306849.1">
    <property type="nucleotide sequence ID" value="NZ_CP006850.1"/>
</dbReference>
<evidence type="ECO:0000256" key="1">
    <source>
        <dbReference type="SAM" id="SignalP"/>
    </source>
</evidence>
<dbReference type="InterPro" id="IPR035992">
    <property type="entry name" value="Ricin_B-like_lectins"/>
</dbReference>
<evidence type="ECO:0008006" key="4">
    <source>
        <dbReference type="Google" id="ProtNLM"/>
    </source>
</evidence>
<protein>
    <recommendedName>
        <fullName evidence="4">Ricin B lectin domain-containing protein</fullName>
    </recommendedName>
</protein>
<dbReference type="HOGENOM" id="CLU_1600988_0_0_11"/>
<dbReference type="eggNOG" id="ENOG5031F3M">
    <property type="taxonomic scope" value="Bacteria"/>
</dbReference>
<evidence type="ECO:0000313" key="2">
    <source>
        <dbReference type="EMBL" id="AHH17924.1"/>
    </source>
</evidence>
<feature type="chain" id="PRO_5038783582" description="Ricin B lectin domain-containing protein" evidence="1">
    <location>
        <begin position="27"/>
        <end position="166"/>
    </location>
</feature>